<reference evidence="2" key="1">
    <citation type="submission" date="2021-02" db="EMBL/GenBank/DDBJ databases">
        <authorList>
            <person name="Nowell W R."/>
        </authorList>
    </citation>
    <scope>NUCLEOTIDE SEQUENCE</scope>
</reference>
<feature type="domain" description="Reverse transcriptase" evidence="1">
    <location>
        <begin position="111"/>
        <end position="405"/>
    </location>
</feature>
<evidence type="ECO:0000313" key="2">
    <source>
        <dbReference type="EMBL" id="CAF3205832.1"/>
    </source>
</evidence>
<dbReference type="EMBL" id="CAJNYD010000065">
    <property type="protein sequence ID" value="CAF3205832.1"/>
    <property type="molecule type" value="Genomic_DNA"/>
</dbReference>
<accession>A0A817QGC1</accession>
<dbReference type="InterPro" id="IPR043502">
    <property type="entry name" value="DNA/RNA_pol_sf"/>
</dbReference>
<gene>
    <name evidence="2" type="ORF">LUA448_LOCUS2504</name>
</gene>
<dbReference type="Proteomes" id="UP000663833">
    <property type="component" value="Unassembled WGS sequence"/>
</dbReference>
<dbReference type="PANTHER" id="PTHR19446">
    <property type="entry name" value="REVERSE TRANSCRIPTASES"/>
    <property type="match status" value="1"/>
</dbReference>
<dbReference type="SUPFAM" id="SSF56672">
    <property type="entry name" value="DNA/RNA polymerases"/>
    <property type="match status" value="1"/>
</dbReference>
<comment type="caution">
    <text evidence="2">The sequence shown here is derived from an EMBL/GenBank/DDBJ whole genome shotgun (WGS) entry which is preliminary data.</text>
</comment>
<dbReference type="AlphaFoldDB" id="A0A817QGC1"/>
<proteinExistence type="predicted"/>
<organism evidence="2 3">
    <name type="scientific">Rotaria socialis</name>
    <dbReference type="NCBI Taxonomy" id="392032"/>
    <lineage>
        <taxon>Eukaryota</taxon>
        <taxon>Metazoa</taxon>
        <taxon>Spiralia</taxon>
        <taxon>Gnathifera</taxon>
        <taxon>Rotifera</taxon>
        <taxon>Eurotatoria</taxon>
        <taxon>Bdelloidea</taxon>
        <taxon>Philodinida</taxon>
        <taxon>Philodinidae</taxon>
        <taxon>Rotaria</taxon>
    </lineage>
</organism>
<sequence>MKSASSSLHGFMLNDGTVIKDGPKMCEEACKHYEEFFSESEIFRPHPYTDSPDLQWENFDEEIPLCTTEEVIDIVNSRKKKKSIDAHGLSNFTFNFLPLSYWSLLVEIFNHSFSEGTMPDRWKDSRMLLLAKKDPICNPGLTRPISLLDVFLKVNEKLFQTRFMNIVNRRGLLPDTQSGFRPKFRLQTRVLLFFEHISSLMANSSPVGTIFVDFRSAFDQLWFRGCIGKLKRMGIPRKYLIWIENWLMNRRAFIAIKGERSKWFRIRKGGPQGSIFTPLLFITYHSDLTETLNCCLSHHFTGDLAAIMGGGIGLKYSLQCLELEKKLSNKTPLSRINENQIWSLVVTIPDIGRKRLTEDTITAVCARVFTVFTNLRYLNIYSPDYMYFSRFSFNDELSTFFSSTLMELHINLENSNDCLYLLDGRFNKLRVLYVNIGFIFPTSAMIGNKEELPNLRCFSLTCQLEQNYYDELIIPLLHRMPNLESISLYLAHDHIHRFIDGNDLKKNIINHMPRLNKFLFNIRSIISLNDQISLLSNNDIQRTFSNFTGNQIISCVNYFPKMKRGQCHIYSYPYTLNYYHNITNNFPGGLFKRVREISLYDEHPFEYEFFIEIAQAFPSLRKLSLSNRKGQKLKNSKMNYPLIEYPHLNDLELIDIHKDYVELFLDNTKTLLSDNLCLSVEYRPLRKVTNNFKKDTMRFNCAKVVQLMIPAKFKISQRFKAYFPHVKISQFY</sequence>
<dbReference type="Pfam" id="PF00078">
    <property type="entry name" value="RVT_1"/>
    <property type="match status" value="1"/>
</dbReference>
<dbReference type="InterPro" id="IPR000477">
    <property type="entry name" value="RT_dom"/>
</dbReference>
<dbReference type="Gene3D" id="3.80.10.10">
    <property type="entry name" value="Ribonuclease Inhibitor"/>
    <property type="match status" value="1"/>
</dbReference>
<name>A0A817QGC1_9BILA</name>
<dbReference type="InterPro" id="IPR032675">
    <property type="entry name" value="LRR_dom_sf"/>
</dbReference>
<evidence type="ECO:0000313" key="3">
    <source>
        <dbReference type="Proteomes" id="UP000663833"/>
    </source>
</evidence>
<dbReference type="PROSITE" id="PS50878">
    <property type="entry name" value="RT_POL"/>
    <property type="match status" value="1"/>
</dbReference>
<evidence type="ECO:0000259" key="1">
    <source>
        <dbReference type="PROSITE" id="PS50878"/>
    </source>
</evidence>
<protein>
    <recommendedName>
        <fullName evidence="1">Reverse transcriptase domain-containing protein</fullName>
    </recommendedName>
</protein>